<feature type="compositionally biased region" description="Basic residues" evidence="1">
    <location>
        <begin position="201"/>
        <end position="213"/>
    </location>
</feature>
<dbReference type="EMBL" id="JBCEZU010000134">
    <property type="protein sequence ID" value="KAK9525269.1"/>
    <property type="molecule type" value="Genomic_DNA"/>
</dbReference>
<feature type="region of interest" description="Disordered" evidence="1">
    <location>
        <begin position="152"/>
        <end position="249"/>
    </location>
</feature>
<evidence type="ECO:0000313" key="3">
    <source>
        <dbReference type="Proteomes" id="UP001488805"/>
    </source>
</evidence>
<reference evidence="2 3" key="1">
    <citation type="journal article" date="2024" name="Genome Biol. Evol.">
        <title>Chromosome-level genome assembly of the viviparous eelpout Zoarces viviparus.</title>
        <authorList>
            <person name="Fuhrmann N."/>
            <person name="Brasseur M.V."/>
            <person name="Bakowski C.E."/>
            <person name="Podsiadlowski L."/>
            <person name="Prost S."/>
            <person name="Krehenwinkel H."/>
            <person name="Mayer C."/>
        </authorList>
    </citation>
    <scope>NUCLEOTIDE SEQUENCE [LARGE SCALE GENOMIC DNA]</scope>
    <source>
        <strain evidence="2">NO-MEL_2022_Ind0_liver</strain>
    </source>
</reference>
<evidence type="ECO:0000256" key="1">
    <source>
        <dbReference type="SAM" id="MobiDB-lite"/>
    </source>
</evidence>
<keyword evidence="3" id="KW-1185">Reference proteome</keyword>
<protein>
    <submittedName>
        <fullName evidence="2">Uncharacterized protein</fullName>
    </submittedName>
</protein>
<dbReference type="Proteomes" id="UP001488805">
    <property type="component" value="Unassembled WGS sequence"/>
</dbReference>
<name>A0AAW1ERP1_ZOAVI</name>
<sequence length="249" mass="28019">MQSHLPTTPASKEDLERQSLNCAAIEEYYAAVGQALEEDSSKSSKANAELMPQFNETRDCATSASEKHSTEYPQIMLKVADTCTKNEDESPWVITAVPGVTWDDMREKQPTLMLNHCLSQEEYKSHLLYSNKNLDDIDKVPDVSWALNHMTEREDAGSAHSQRPSHHDRAGGARAPRKRHSSHKPATSLMKRSTNDAKQLMKAKNRVSHKERRHSVGEGYKWSEKSTAKPTKGSSMDEETGRSPPRPYL</sequence>
<evidence type="ECO:0000313" key="2">
    <source>
        <dbReference type="EMBL" id="KAK9525269.1"/>
    </source>
</evidence>
<gene>
    <name evidence="2" type="ORF">VZT92_015996</name>
</gene>
<proteinExistence type="predicted"/>
<comment type="caution">
    <text evidence="2">The sequence shown here is derived from an EMBL/GenBank/DDBJ whole genome shotgun (WGS) entry which is preliminary data.</text>
</comment>
<dbReference type="AlphaFoldDB" id="A0AAW1ERP1"/>
<accession>A0AAW1ERP1</accession>
<organism evidence="2 3">
    <name type="scientific">Zoarces viviparus</name>
    <name type="common">Viviparous eelpout</name>
    <name type="synonym">Blennius viviparus</name>
    <dbReference type="NCBI Taxonomy" id="48416"/>
    <lineage>
        <taxon>Eukaryota</taxon>
        <taxon>Metazoa</taxon>
        <taxon>Chordata</taxon>
        <taxon>Craniata</taxon>
        <taxon>Vertebrata</taxon>
        <taxon>Euteleostomi</taxon>
        <taxon>Actinopterygii</taxon>
        <taxon>Neopterygii</taxon>
        <taxon>Teleostei</taxon>
        <taxon>Neoteleostei</taxon>
        <taxon>Acanthomorphata</taxon>
        <taxon>Eupercaria</taxon>
        <taxon>Perciformes</taxon>
        <taxon>Cottioidei</taxon>
        <taxon>Zoarcales</taxon>
        <taxon>Zoarcidae</taxon>
        <taxon>Zoarcinae</taxon>
        <taxon>Zoarces</taxon>
    </lineage>
</organism>